<protein>
    <submittedName>
        <fullName evidence="1">Uncharacterized protein</fullName>
    </submittedName>
</protein>
<comment type="caution">
    <text evidence="1">The sequence shown here is derived from an EMBL/GenBank/DDBJ whole genome shotgun (WGS) entry which is preliminary data.</text>
</comment>
<reference evidence="1" key="1">
    <citation type="submission" date="2024-02" db="EMBL/GenBank/DDBJ databases">
        <title>Metagenome Assembled Genome of Zalaria obscura JY119.</title>
        <authorList>
            <person name="Vighnesh L."/>
            <person name="Jagadeeshwari U."/>
            <person name="Venkata Ramana C."/>
            <person name="Sasikala C."/>
        </authorList>
    </citation>
    <scope>NUCLEOTIDE SEQUENCE</scope>
    <source>
        <strain evidence="1">JY119</strain>
    </source>
</reference>
<gene>
    <name evidence="1" type="ORF">M8818_007398</name>
</gene>
<sequence length="505" mass="54530">MNSPKPIHVGLIGAGLGGVTAAIALARGGAQVTVLEAAAELGEIGAGIQMTPNVSRFLVRWGVSDLIGDDLVQCDDVKMRSTDGKVVAYTDFRDVKTRWGYPWYVKEETDSSERPRQSAKTARKDGAADICNRWVVHRHHLHTGLAESARRLGVRLVIDARVVSIEHSSTPVKVTTAKGAEYSFDLVIGSDGLKSIVRKTLFPNVTPHAPTKNAAYRAVIPYSTVFAAVPEAKSVLGNSIDVWTSPGGYCITYPISGGRDLNLVLSHHTCAPVTDVEEASIPDLRAFYASYDPVIRAVIALIDSSNRWPLLVTGPLPSWSNAAKTVVLMGDAAHSMVNHMAQGAATAMEDGAFLGRVVADVVRGVLTLPDAVAVYEKTRMPRAWVKQQMSFTAGEIYMACAADQDVRNASSVAEVAAAAANVVKGRPGPEYRSWNIWGCPDTVPGVYTYDAEGDAEFAVARFLAERGEVDERTGVAGGLRDLWWGFEPDKGVRTKREREREEAKL</sequence>
<evidence type="ECO:0000313" key="2">
    <source>
        <dbReference type="Proteomes" id="UP001320706"/>
    </source>
</evidence>
<organism evidence="1 2">
    <name type="scientific">Zalaria obscura</name>
    <dbReference type="NCBI Taxonomy" id="2024903"/>
    <lineage>
        <taxon>Eukaryota</taxon>
        <taxon>Fungi</taxon>
        <taxon>Dikarya</taxon>
        <taxon>Ascomycota</taxon>
        <taxon>Pezizomycotina</taxon>
        <taxon>Dothideomycetes</taxon>
        <taxon>Dothideomycetidae</taxon>
        <taxon>Dothideales</taxon>
        <taxon>Zalariaceae</taxon>
        <taxon>Zalaria</taxon>
    </lineage>
</organism>
<evidence type="ECO:0000313" key="1">
    <source>
        <dbReference type="EMBL" id="KAK8194210.1"/>
    </source>
</evidence>
<accession>A0ACC3S477</accession>
<keyword evidence="2" id="KW-1185">Reference proteome</keyword>
<proteinExistence type="predicted"/>
<name>A0ACC3S477_9PEZI</name>
<dbReference type="EMBL" id="JAMKPW020000043">
    <property type="protein sequence ID" value="KAK8194210.1"/>
    <property type="molecule type" value="Genomic_DNA"/>
</dbReference>
<dbReference type="Proteomes" id="UP001320706">
    <property type="component" value="Unassembled WGS sequence"/>
</dbReference>